<dbReference type="VEuPathDB" id="TrichDB:TVAG_408160"/>
<dbReference type="InterPro" id="IPR020849">
    <property type="entry name" value="Small_GTPase_Ras-type"/>
</dbReference>
<dbReference type="PROSITE" id="PS51421">
    <property type="entry name" value="RAS"/>
    <property type="match status" value="1"/>
</dbReference>
<dbReference type="SUPFAM" id="SSF52540">
    <property type="entry name" value="P-loop containing nucleoside triphosphate hydrolases"/>
    <property type="match status" value="1"/>
</dbReference>
<evidence type="ECO:0000313" key="8">
    <source>
        <dbReference type="EMBL" id="EAX90561.1"/>
    </source>
</evidence>
<keyword evidence="6" id="KW-0342">GTP-binding</keyword>
<evidence type="ECO:0000256" key="5">
    <source>
        <dbReference type="ARBA" id="ARBA00022801"/>
    </source>
</evidence>
<keyword evidence="9" id="KW-1185">Reference proteome</keyword>
<evidence type="ECO:0000256" key="7">
    <source>
        <dbReference type="ARBA" id="ARBA00023136"/>
    </source>
</evidence>
<evidence type="ECO:0000256" key="3">
    <source>
        <dbReference type="ARBA" id="ARBA00022475"/>
    </source>
</evidence>
<dbReference type="Pfam" id="PF00071">
    <property type="entry name" value="Ras"/>
    <property type="match status" value="1"/>
</dbReference>
<dbReference type="SMR" id="A2FX13"/>
<dbReference type="NCBIfam" id="TIGR00231">
    <property type="entry name" value="small_GTP"/>
    <property type="match status" value="1"/>
</dbReference>
<gene>
    <name evidence="8" type="ORF">TVAG_408160</name>
</gene>
<dbReference type="OrthoDB" id="5976022at2759"/>
<evidence type="ECO:0000256" key="2">
    <source>
        <dbReference type="ARBA" id="ARBA00011984"/>
    </source>
</evidence>
<keyword evidence="4" id="KW-0547">Nucleotide-binding</keyword>
<dbReference type="SMART" id="SM00173">
    <property type="entry name" value="RAS"/>
    <property type="match status" value="1"/>
</dbReference>
<evidence type="ECO:0000256" key="1">
    <source>
        <dbReference type="ARBA" id="ARBA00004236"/>
    </source>
</evidence>
<protein>
    <recommendedName>
        <fullName evidence="2">small monomeric GTPase</fullName>
        <ecNumber evidence="2">3.6.5.2</ecNumber>
    </recommendedName>
</protein>
<name>A2FX13_TRIV3</name>
<dbReference type="AlphaFoldDB" id="A2FX13"/>
<dbReference type="GO" id="GO:0007165">
    <property type="term" value="P:signal transduction"/>
    <property type="evidence" value="ECO:0007669"/>
    <property type="project" value="InterPro"/>
</dbReference>
<dbReference type="GO" id="GO:0005525">
    <property type="term" value="F:GTP binding"/>
    <property type="evidence" value="ECO:0000318"/>
    <property type="project" value="GO_Central"/>
</dbReference>
<dbReference type="OMA" id="CEFTEAS"/>
<dbReference type="eggNOG" id="KOG0395">
    <property type="taxonomic scope" value="Eukaryota"/>
</dbReference>
<dbReference type="RefSeq" id="XP_001303491.1">
    <property type="nucleotide sequence ID" value="XM_001303490.1"/>
</dbReference>
<dbReference type="Proteomes" id="UP000001542">
    <property type="component" value="Unassembled WGS sequence"/>
</dbReference>
<dbReference type="InterPro" id="IPR001806">
    <property type="entry name" value="Small_GTPase"/>
</dbReference>
<evidence type="ECO:0000256" key="6">
    <source>
        <dbReference type="ARBA" id="ARBA00023134"/>
    </source>
</evidence>
<dbReference type="SMART" id="SM00174">
    <property type="entry name" value="RHO"/>
    <property type="match status" value="1"/>
</dbReference>
<keyword evidence="7" id="KW-0472">Membrane</keyword>
<dbReference type="InterPro" id="IPR027417">
    <property type="entry name" value="P-loop_NTPase"/>
</dbReference>
<dbReference type="Gene3D" id="3.40.50.300">
    <property type="entry name" value="P-loop containing nucleotide triphosphate hydrolases"/>
    <property type="match status" value="1"/>
</dbReference>
<sequence>MAEYKIVVFGAGAVGKSALTIQFVQGQFITDYDPTIEDSYKRPLNIDGESVQLDITDTAGQDDFAAMRTSYMRQGKGFILVYAIDDRASFEEMEAFHRELIRTKCTSTVPCVICGNKCDLEERRLVSKAEGEELAAKLKCRFFETSALTNYNIHETFTALVKDIIAESKPKPTDDNKQDKPEEGGNCCYLI</sequence>
<dbReference type="PRINTS" id="PR00449">
    <property type="entry name" value="RASTRNSFRMNG"/>
</dbReference>
<dbReference type="PANTHER" id="PTHR24070">
    <property type="entry name" value="RAS, DI-RAS, AND RHEB FAMILY MEMBERS OF SMALL GTPASE SUPERFAMILY"/>
    <property type="match status" value="1"/>
</dbReference>
<dbReference type="GO" id="GO:0003925">
    <property type="term" value="F:G protein activity"/>
    <property type="evidence" value="ECO:0007669"/>
    <property type="project" value="UniProtKB-EC"/>
</dbReference>
<evidence type="ECO:0000313" key="9">
    <source>
        <dbReference type="Proteomes" id="UP000001542"/>
    </source>
</evidence>
<reference evidence="8" key="1">
    <citation type="submission" date="2006-10" db="EMBL/GenBank/DDBJ databases">
        <authorList>
            <person name="Amadeo P."/>
            <person name="Zhao Q."/>
            <person name="Wortman J."/>
            <person name="Fraser-Liggett C."/>
            <person name="Carlton J."/>
        </authorList>
    </citation>
    <scope>NUCLEOTIDE SEQUENCE</scope>
    <source>
        <strain evidence="8">G3</strain>
    </source>
</reference>
<dbReference type="KEGG" id="tva:4748248"/>
<organism evidence="8 9">
    <name type="scientific">Trichomonas vaginalis (strain ATCC PRA-98 / G3)</name>
    <dbReference type="NCBI Taxonomy" id="412133"/>
    <lineage>
        <taxon>Eukaryota</taxon>
        <taxon>Metamonada</taxon>
        <taxon>Parabasalia</taxon>
        <taxon>Trichomonadida</taxon>
        <taxon>Trichomonadidae</taxon>
        <taxon>Trichomonas</taxon>
    </lineage>
</organism>
<dbReference type="InterPro" id="IPR005225">
    <property type="entry name" value="Small_GTP-bd"/>
</dbReference>
<reference evidence="8" key="2">
    <citation type="journal article" date="2007" name="Science">
        <title>Draft genome sequence of the sexually transmitted pathogen Trichomonas vaginalis.</title>
        <authorList>
            <person name="Carlton J.M."/>
            <person name="Hirt R.P."/>
            <person name="Silva J.C."/>
            <person name="Delcher A.L."/>
            <person name="Schatz M."/>
            <person name="Zhao Q."/>
            <person name="Wortman J.R."/>
            <person name="Bidwell S.L."/>
            <person name="Alsmark U.C.M."/>
            <person name="Besteiro S."/>
            <person name="Sicheritz-Ponten T."/>
            <person name="Noel C.J."/>
            <person name="Dacks J.B."/>
            <person name="Foster P.G."/>
            <person name="Simillion C."/>
            <person name="Van de Peer Y."/>
            <person name="Miranda-Saavedra D."/>
            <person name="Barton G.J."/>
            <person name="Westrop G.D."/>
            <person name="Mueller S."/>
            <person name="Dessi D."/>
            <person name="Fiori P.L."/>
            <person name="Ren Q."/>
            <person name="Paulsen I."/>
            <person name="Zhang H."/>
            <person name="Bastida-Corcuera F.D."/>
            <person name="Simoes-Barbosa A."/>
            <person name="Brown M.T."/>
            <person name="Hayes R.D."/>
            <person name="Mukherjee M."/>
            <person name="Okumura C.Y."/>
            <person name="Schneider R."/>
            <person name="Smith A.J."/>
            <person name="Vanacova S."/>
            <person name="Villalvazo M."/>
            <person name="Haas B.J."/>
            <person name="Pertea M."/>
            <person name="Feldblyum T.V."/>
            <person name="Utterback T.R."/>
            <person name="Shu C.L."/>
            <person name="Osoegawa K."/>
            <person name="de Jong P.J."/>
            <person name="Hrdy I."/>
            <person name="Horvathova L."/>
            <person name="Zubacova Z."/>
            <person name="Dolezal P."/>
            <person name="Malik S.B."/>
            <person name="Logsdon J.M. Jr."/>
            <person name="Henze K."/>
            <person name="Gupta A."/>
            <person name="Wang C.C."/>
            <person name="Dunne R.L."/>
            <person name="Upcroft J.A."/>
            <person name="Upcroft P."/>
            <person name="White O."/>
            <person name="Salzberg S.L."/>
            <person name="Tang P."/>
            <person name="Chiu C.-H."/>
            <person name="Lee Y.-S."/>
            <person name="Embley T.M."/>
            <person name="Coombs G.H."/>
            <person name="Mottram J.C."/>
            <person name="Tachezy J."/>
            <person name="Fraser-Liggett C.M."/>
            <person name="Johnson P.J."/>
        </authorList>
    </citation>
    <scope>NUCLEOTIDE SEQUENCE [LARGE SCALE GENOMIC DNA]</scope>
    <source>
        <strain evidence="8">G3</strain>
    </source>
</reference>
<dbReference type="GO" id="GO:0019003">
    <property type="term" value="F:GDP binding"/>
    <property type="evidence" value="ECO:0000318"/>
    <property type="project" value="GO_Central"/>
</dbReference>
<dbReference type="EC" id="3.6.5.2" evidence="2"/>
<dbReference type="PROSITE" id="PS51420">
    <property type="entry name" value="RHO"/>
    <property type="match status" value="1"/>
</dbReference>
<keyword evidence="3" id="KW-1003">Cell membrane</keyword>
<comment type="subcellular location">
    <subcellularLocation>
        <location evidence="1">Cell membrane</location>
    </subcellularLocation>
</comment>
<dbReference type="STRING" id="5722.A2FX13"/>
<dbReference type="SMART" id="SM00175">
    <property type="entry name" value="RAB"/>
    <property type="match status" value="1"/>
</dbReference>
<dbReference type="EMBL" id="DS114098">
    <property type="protein sequence ID" value="EAX90561.1"/>
    <property type="molecule type" value="Genomic_DNA"/>
</dbReference>
<proteinExistence type="predicted"/>
<keyword evidence="5" id="KW-0378">Hydrolase</keyword>
<dbReference type="FunCoup" id="A2FX13">
    <property type="interactions" value="347"/>
</dbReference>
<dbReference type="FunFam" id="3.40.50.300:FF:000343">
    <property type="entry name" value="Ras family gtpase"/>
    <property type="match status" value="1"/>
</dbReference>
<accession>A2FX13</accession>
<evidence type="ECO:0000256" key="4">
    <source>
        <dbReference type="ARBA" id="ARBA00022741"/>
    </source>
</evidence>
<dbReference type="InParanoid" id="A2FX13"/>
<dbReference type="CDD" id="cd00876">
    <property type="entry name" value="Ras"/>
    <property type="match status" value="1"/>
</dbReference>
<dbReference type="PROSITE" id="PS51419">
    <property type="entry name" value="RAB"/>
    <property type="match status" value="1"/>
</dbReference>
<dbReference type="GO" id="GO:0003924">
    <property type="term" value="F:GTPase activity"/>
    <property type="evidence" value="ECO:0000318"/>
    <property type="project" value="GO_Central"/>
</dbReference>
<dbReference type="GO" id="GO:0005886">
    <property type="term" value="C:plasma membrane"/>
    <property type="evidence" value="ECO:0000318"/>
    <property type="project" value="GO_Central"/>
</dbReference>
<dbReference type="VEuPathDB" id="TrichDB:TVAGG3_0076500"/>
<dbReference type="SMART" id="SM00176">
    <property type="entry name" value="RAN"/>
    <property type="match status" value="1"/>
</dbReference>